<dbReference type="InterPro" id="IPR006122">
    <property type="entry name" value="HMA_Cu_ion-bd"/>
</dbReference>
<dbReference type="OrthoDB" id="432719at2759"/>
<keyword evidence="2" id="KW-0479">Metal-binding</keyword>
<evidence type="ECO:0000313" key="10">
    <source>
        <dbReference type="EMBL" id="KAJ2845312.1"/>
    </source>
</evidence>
<evidence type="ECO:0000259" key="9">
    <source>
        <dbReference type="PROSITE" id="PS50846"/>
    </source>
</evidence>
<dbReference type="Gene3D" id="3.30.70.100">
    <property type="match status" value="2"/>
</dbReference>
<evidence type="ECO:0000256" key="4">
    <source>
        <dbReference type="ARBA" id="ARBA00022842"/>
    </source>
</evidence>
<dbReference type="InterPro" id="IPR017969">
    <property type="entry name" value="Heavy-metal-associated_CS"/>
</dbReference>
<comment type="subcellular location">
    <subcellularLocation>
        <location evidence="1">Endomembrane system</location>
        <topology evidence="1">Multi-pass membrane protein</topology>
    </subcellularLocation>
</comment>
<dbReference type="PROSITE" id="PS50846">
    <property type="entry name" value="HMA_2"/>
    <property type="match status" value="2"/>
</dbReference>
<keyword evidence="3" id="KW-0187">Copper transport</keyword>
<feature type="region of interest" description="Disordered" evidence="7">
    <location>
        <begin position="1"/>
        <end position="26"/>
    </location>
</feature>
<dbReference type="InterPro" id="IPR006121">
    <property type="entry name" value="HMA_dom"/>
</dbReference>
<dbReference type="InterPro" id="IPR036163">
    <property type="entry name" value="HMA_dom_sf"/>
</dbReference>
<dbReference type="SUPFAM" id="SSF55008">
    <property type="entry name" value="HMA, heavy metal-associated domain"/>
    <property type="match status" value="2"/>
</dbReference>
<evidence type="ECO:0000256" key="6">
    <source>
        <dbReference type="ARBA" id="ARBA00023008"/>
    </source>
</evidence>
<dbReference type="GO" id="GO:0016020">
    <property type="term" value="C:membrane"/>
    <property type="evidence" value="ECO:0007669"/>
    <property type="project" value="TreeGrafter"/>
</dbReference>
<dbReference type="GO" id="GO:0055070">
    <property type="term" value="P:copper ion homeostasis"/>
    <property type="evidence" value="ECO:0007669"/>
    <property type="project" value="TreeGrafter"/>
</dbReference>
<gene>
    <name evidence="10" type="ORF">IWW36_004832</name>
</gene>
<protein>
    <recommendedName>
        <fullName evidence="9">HMA domain-containing protein</fullName>
    </recommendedName>
</protein>
<evidence type="ECO:0000256" key="8">
    <source>
        <dbReference type="SAM" id="Phobius"/>
    </source>
</evidence>
<feature type="domain" description="HMA" evidence="9">
    <location>
        <begin position="134"/>
        <end position="200"/>
    </location>
</feature>
<name>A0A9W8LX84_9FUNG</name>
<keyword evidence="8" id="KW-1133">Transmembrane helix</keyword>
<dbReference type="GO" id="GO:0005507">
    <property type="term" value="F:copper ion binding"/>
    <property type="evidence" value="ECO:0007669"/>
    <property type="project" value="InterPro"/>
</dbReference>
<reference evidence="10" key="1">
    <citation type="submission" date="2022-07" db="EMBL/GenBank/DDBJ databases">
        <title>Phylogenomic reconstructions and comparative analyses of Kickxellomycotina fungi.</title>
        <authorList>
            <person name="Reynolds N.K."/>
            <person name="Stajich J.E."/>
            <person name="Barry K."/>
            <person name="Grigoriev I.V."/>
            <person name="Crous P."/>
            <person name="Smith M.E."/>
        </authorList>
    </citation>
    <scope>NUCLEOTIDE SEQUENCE</scope>
    <source>
        <strain evidence="10">NRRL 1566</strain>
    </source>
</reference>
<dbReference type="PRINTS" id="PR00942">
    <property type="entry name" value="CUATPASEI"/>
</dbReference>
<dbReference type="EMBL" id="JANBUW010000833">
    <property type="protein sequence ID" value="KAJ2845312.1"/>
    <property type="molecule type" value="Genomic_DNA"/>
</dbReference>
<dbReference type="GO" id="GO:0043682">
    <property type="term" value="F:P-type divalent copper transporter activity"/>
    <property type="evidence" value="ECO:0007669"/>
    <property type="project" value="TreeGrafter"/>
</dbReference>
<dbReference type="Pfam" id="PF00403">
    <property type="entry name" value="HMA"/>
    <property type="match status" value="2"/>
</dbReference>
<feature type="domain" description="HMA" evidence="9">
    <location>
        <begin position="41"/>
        <end position="107"/>
    </location>
</feature>
<feature type="transmembrane region" description="Helical" evidence="8">
    <location>
        <begin position="235"/>
        <end position="256"/>
    </location>
</feature>
<sequence>MDPMKTSLHESNESSSSTAGQTPLQPTDEISVKYNLTFPETETILSVTGMTCASCVNSIEQYIGGINGISSIKVDLMTAQATVHHFKHIITAEKVCESIEGMGFDSQILASQTIRETSTGDEGTAVAIEGGQPVDSWFNIEGMTCGSCVATLTSLLTQLPGVVSADIQLLTAQAMVQHIPREIGIRDISKAISDAGFTATPLDAAASGDNAGMPDPSAIALENLQKYRHQAAKRFFWSLVFSIPMLVFSMIIDMALPDNNHVAQALHRKVFKNYSILVIIIFFIATAAQVTLGMYFYKHAFKSLIRAKTMGMDMLIALGTTAAY</sequence>
<keyword evidence="8" id="KW-0472">Membrane</keyword>
<keyword evidence="3" id="KW-0813">Transport</keyword>
<dbReference type="CDD" id="cd00371">
    <property type="entry name" value="HMA"/>
    <property type="match status" value="2"/>
</dbReference>
<evidence type="ECO:0000256" key="3">
    <source>
        <dbReference type="ARBA" id="ARBA00022796"/>
    </source>
</evidence>
<dbReference type="AlphaFoldDB" id="A0A9W8LX84"/>
<evidence type="ECO:0000256" key="7">
    <source>
        <dbReference type="SAM" id="MobiDB-lite"/>
    </source>
</evidence>
<feature type="transmembrane region" description="Helical" evidence="8">
    <location>
        <begin position="276"/>
        <end position="297"/>
    </location>
</feature>
<dbReference type="PANTHER" id="PTHR43520:SF8">
    <property type="entry name" value="P-TYPE CU(+) TRANSPORTER"/>
    <property type="match status" value="1"/>
</dbReference>
<evidence type="ECO:0000256" key="2">
    <source>
        <dbReference type="ARBA" id="ARBA00022723"/>
    </source>
</evidence>
<keyword evidence="11" id="KW-1185">Reference proteome</keyword>
<evidence type="ECO:0000256" key="5">
    <source>
        <dbReference type="ARBA" id="ARBA00022967"/>
    </source>
</evidence>
<keyword evidence="4" id="KW-0460">Magnesium</keyword>
<keyword evidence="8" id="KW-0812">Transmembrane</keyword>
<evidence type="ECO:0000256" key="1">
    <source>
        <dbReference type="ARBA" id="ARBA00004127"/>
    </source>
</evidence>
<keyword evidence="5" id="KW-1278">Translocase</keyword>
<evidence type="ECO:0000313" key="11">
    <source>
        <dbReference type="Proteomes" id="UP001139887"/>
    </source>
</evidence>
<keyword evidence="3" id="KW-0406">Ion transport</keyword>
<organism evidence="10 11">
    <name type="scientific">Coemansia brasiliensis</name>
    <dbReference type="NCBI Taxonomy" id="2650707"/>
    <lineage>
        <taxon>Eukaryota</taxon>
        <taxon>Fungi</taxon>
        <taxon>Fungi incertae sedis</taxon>
        <taxon>Zoopagomycota</taxon>
        <taxon>Kickxellomycotina</taxon>
        <taxon>Kickxellomycetes</taxon>
        <taxon>Kickxellales</taxon>
        <taxon>Kickxellaceae</taxon>
        <taxon>Coemansia</taxon>
    </lineage>
</organism>
<keyword evidence="6" id="KW-0186">Copper</keyword>
<proteinExistence type="predicted"/>
<dbReference type="FunFam" id="3.30.70.100:FF:000001">
    <property type="entry name" value="ATPase copper transporting beta"/>
    <property type="match status" value="2"/>
</dbReference>
<dbReference type="Proteomes" id="UP001139887">
    <property type="component" value="Unassembled WGS sequence"/>
</dbReference>
<feature type="non-terminal residue" evidence="10">
    <location>
        <position position="324"/>
    </location>
</feature>
<dbReference type="PANTHER" id="PTHR43520">
    <property type="entry name" value="ATP7, ISOFORM B"/>
    <property type="match status" value="1"/>
</dbReference>
<dbReference type="PROSITE" id="PS01047">
    <property type="entry name" value="HMA_1"/>
    <property type="match status" value="2"/>
</dbReference>
<accession>A0A9W8LX84</accession>
<dbReference type="NCBIfam" id="TIGR00003">
    <property type="entry name" value="copper ion binding protein"/>
    <property type="match status" value="1"/>
</dbReference>
<comment type="caution">
    <text evidence="10">The sequence shown here is derived from an EMBL/GenBank/DDBJ whole genome shotgun (WGS) entry which is preliminary data.</text>
</comment>